<dbReference type="EMBL" id="JAACXV010014635">
    <property type="protein sequence ID" value="KAF7265223.1"/>
    <property type="molecule type" value="Genomic_DNA"/>
</dbReference>
<gene>
    <name evidence="1" type="ORF">GWI33_021332</name>
</gene>
<protein>
    <submittedName>
        <fullName evidence="1">Uncharacterized protein</fullName>
    </submittedName>
</protein>
<sequence length="96" mass="11210">MRRYADLTCFRSQSAALIALWFIYLKEDINKGNPKLIRFIKDMGMNQSVQDVILKVQTTVMLPIFGHPFYLYIISYCELDNNVSLFDDIGNCTGYW</sequence>
<organism evidence="1 2">
    <name type="scientific">Rhynchophorus ferrugineus</name>
    <name type="common">Red palm weevil</name>
    <name type="synonym">Curculio ferrugineus</name>
    <dbReference type="NCBI Taxonomy" id="354439"/>
    <lineage>
        <taxon>Eukaryota</taxon>
        <taxon>Metazoa</taxon>
        <taxon>Ecdysozoa</taxon>
        <taxon>Arthropoda</taxon>
        <taxon>Hexapoda</taxon>
        <taxon>Insecta</taxon>
        <taxon>Pterygota</taxon>
        <taxon>Neoptera</taxon>
        <taxon>Endopterygota</taxon>
        <taxon>Coleoptera</taxon>
        <taxon>Polyphaga</taxon>
        <taxon>Cucujiformia</taxon>
        <taxon>Curculionidae</taxon>
        <taxon>Dryophthorinae</taxon>
        <taxon>Rhynchophorus</taxon>
    </lineage>
</organism>
<accession>A0A834HP90</accession>
<evidence type="ECO:0000313" key="1">
    <source>
        <dbReference type="EMBL" id="KAF7265223.1"/>
    </source>
</evidence>
<evidence type="ECO:0000313" key="2">
    <source>
        <dbReference type="Proteomes" id="UP000625711"/>
    </source>
</evidence>
<keyword evidence="2" id="KW-1185">Reference proteome</keyword>
<name>A0A834HP90_RHYFE</name>
<dbReference type="AlphaFoldDB" id="A0A834HP90"/>
<reference evidence="1" key="1">
    <citation type="submission" date="2020-08" db="EMBL/GenBank/DDBJ databases">
        <title>Genome sequencing and assembly of the red palm weevil Rhynchophorus ferrugineus.</title>
        <authorList>
            <person name="Dias G.B."/>
            <person name="Bergman C.M."/>
            <person name="Manee M."/>
        </authorList>
    </citation>
    <scope>NUCLEOTIDE SEQUENCE</scope>
    <source>
        <strain evidence="1">AA-2017</strain>
        <tissue evidence="1">Whole larva</tissue>
    </source>
</reference>
<dbReference type="Proteomes" id="UP000625711">
    <property type="component" value="Unassembled WGS sequence"/>
</dbReference>
<comment type="caution">
    <text evidence="1">The sequence shown here is derived from an EMBL/GenBank/DDBJ whole genome shotgun (WGS) entry which is preliminary data.</text>
</comment>
<proteinExistence type="predicted"/>